<organism evidence="1 2">
    <name type="scientific">Pleurotus eryngii</name>
    <name type="common">Boletus of the steppes</name>
    <dbReference type="NCBI Taxonomy" id="5323"/>
    <lineage>
        <taxon>Eukaryota</taxon>
        <taxon>Fungi</taxon>
        <taxon>Dikarya</taxon>
        <taxon>Basidiomycota</taxon>
        <taxon>Agaricomycotina</taxon>
        <taxon>Agaricomycetes</taxon>
        <taxon>Agaricomycetidae</taxon>
        <taxon>Agaricales</taxon>
        <taxon>Pleurotineae</taxon>
        <taxon>Pleurotaceae</taxon>
        <taxon>Pleurotus</taxon>
    </lineage>
</organism>
<name>A0A9P5ZH49_PLEER</name>
<evidence type="ECO:0000313" key="2">
    <source>
        <dbReference type="Proteomes" id="UP000807025"/>
    </source>
</evidence>
<dbReference type="AlphaFoldDB" id="A0A9P5ZH49"/>
<evidence type="ECO:0000313" key="1">
    <source>
        <dbReference type="EMBL" id="KAF9488157.1"/>
    </source>
</evidence>
<keyword evidence="2" id="KW-1185">Reference proteome</keyword>
<dbReference type="OrthoDB" id="3071584at2759"/>
<protein>
    <submittedName>
        <fullName evidence="1">Uncharacterized protein</fullName>
    </submittedName>
</protein>
<dbReference type="EMBL" id="MU154728">
    <property type="protein sequence ID" value="KAF9488157.1"/>
    <property type="molecule type" value="Genomic_DNA"/>
</dbReference>
<dbReference type="Proteomes" id="UP000807025">
    <property type="component" value="Unassembled WGS sequence"/>
</dbReference>
<reference evidence="1" key="1">
    <citation type="submission" date="2020-11" db="EMBL/GenBank/DDBJ databases">
        <authorList>
            <consortium name="DOE Joint Genome Institute"/>
            <person name="Ahrendt S."/>
            <person name="Riley R."/>
            <person name="Andreopoulos W."/>
            <person name="Labutti K."/>
            <person name="Pangilinan J."/>
            <person name="Ruiz-Duenas F.J."/>
            <person name="Barrasa J.M."/>
            <person name="Sanchez-Garcia M."/>
            <person name="Camarero S."/>
            <person name="Miyauchi S."/>
            <person name="Serrano A."/>
            <person name="Linde D."/>
            <person name="Babiker R."/>
            <person name="Drula E."/>
            <person name="Ayuso-Fernandez I."/>
            <person name="Pacheco R."/>
            <person name="Padilla G."/>
            <person name="Ferreira P."/>
            <person name="Barriuso J."/>
            <person name="Kellner H."/>
            <person name="Castanera R."/>
            <person name="Alfaro M."/>
            <person name="Ramirez L."/>
            <person name="Pisabarro A.G."/>
            <person name="Kuo A."/>
            <person name="Tritt A."/>
            <person name="Lipzen A."/>
            <person name="He G."/>
            <person name="Yan M."/>
            <person name="Ng V."/>
            <person name="Cullen D."/>
            <person name="Martin F."/>
            <person name="Rosso M.-N."/>
            <person name="Henrissat B."/>
            <person name="Hibbett D."/>
            <person name="Martinez A.T."/>
            <person name="Grigoriev I.V."/>
        </authorList>
    </citation>
    <scope>NUCLEOTIDE SEQUENCE</scope>
    <source>
        <strain evidence="1">ATCC 90797</strain>
    </source>
</reference>
<accession>A0A9P5ZH49</accession>
<gene>
    <name evidence="1" type="ORF">BDN71DRAFT_1513310</name>
</gene>
<proteinExistence type="predicted"/>
<comment type="caution">
    <text evidence="1">The sequence shown here is derived from an EMBL/GenBank/DDBJ whole genome shotgun (WGS) entry which is preliminary data.</text>
</comment>
<sequence>MEPATYAELPPEIWCNILRWYMADEDNNIMFIRDVNRLFYDVAMDHRFERLDLRDLNTGGAFELQRLQDSWLTKHLKELWLSTWVLAQILTEECYRAEHLLPSSLQNHRDGTTHIISPSSTMASMLAEPLIMCILDVMGCAENLRKVVMNVRSPPQADFQCIVFPCKFLRAAFAQLSCGGYTTDLHLRVDYGMLKMILDELSLVQMPTLKDLAIVTEPRLKEHIEPVEPSRGQTFFKNLVHLPLKSIRLFTKENPVITSQISSILDHNIILPSVWRLDIAITFDNPDMTKSISSNYPALTVLLLHVIAPDSGLSLPLSGLELLYLQELRLSMKGAFDTNAFWGGRFSSPRLRQLTVVGALTERMGVHRLRLLVPRVCTFFASDVVRHLEIHVSVLERFLLDALFVAFPKLRCLRIRATRVPEFVHPSSVLRFVGVGPDEVVD</sequence>